<keyword evidence="6" id="KW-1185">Reference proteome</keyword>
<feature type="coiled-coil region" evidence="1">
    <location>
        <begin position="16"/>
        <end position="64"/>
    </location>
</feature>
<gene>
    <name evidence="5" type="ORF">V5O48_001946</name>
</gene>
<evidence type="ECO:0000256" key="2">
    <source>
        <dbReference type="SAM" id="MobiDB-lite"/>
    </source>
</evidence>
<dbReference type="Pfam" id="PF20152">
    <property type="entry name" value="DUF6534"/>
    <property type="match status" value="1"/>
</dbReference>
<evidence type="ECO:0000259" key="4">
    <source>
        <dbReference type="Pfam" id="PF20152"/>
    </source>
</evidence>
<feature type="compositionally biased region" description="Polar residues" evidence="2">
    <location>
        <begin position="316"/>
        <end position="373"/>
    </location>
</feature>
<feature type="compositionally biased region" description="Pro residues" evidence="2">
    <location>
        <begin position="436"/>
        <end position="447"/>
    </location>
</feature>
<dbReference type="Proteomes" id="UP001465976">
    <property type="component" value="Unassembled WGS sequence"/>
</dbReference>
<feature type="region of interest" description="Disordered" evidence="2">
    <location>
        <begin position="429"/>
        <end position="478"/>
    </location>
</feature>
<keyword evidence="3" id="KW-1133">Transmembrane helix</keyword>
<keyword evidence="3" id="KW-0472">Membrane</keyword>
<accession>A0ABR3FX30</accession>
<name>A0ABR3FX30_9AGAR</name>
<feature type="domain" description="DUF6534" evidence="4">
    <location>
        <begin position="873"/>
        <end position="959"/>
    </location>
</feature>
<evidence type="ECO:0000313" key="5">
    <source>
        <dbReference type="EMBL" id="KAL0580087.1"/>
    </source>
</evidence>
<organism evidence="5 6">
    <name type="scientific">Marasmius crinis-equi</name>
    <dbReference type="NCBI Taxonomy" id="585013"/>
    <lineage>
        <taxon>Eukaryota</taxon>
        <taxon>Fungi</taxon>
        <taxon>Dikarya</taxon>
        <taxon>Basidiomycota</taxon>
        <taxon>Agaricomycotina</taxon>
        <taxon>Agaricomycetes</taxon>
        <taxon>Agaricomycetidae</taxon>
        <taxon>Agaricales</taxon>
        <taxon>Marasmiineae</taxon>
        <taxon>Marasmiaceae</taxon>
        <taxon>Marasmius</taxon>
    </lineage>
</organism>
<feature type="transmembrane region" description="Helical" evidence="3">
    <location>
        <begin position="866"/>
        <end position="889"/>
    </location>
</feature>
<dbReference type="InterPro" id="IPR045339">
    <property type="entry name" value="DUF6534"/>
</dbReference>
<feature type="region of interest" description="Disordered" evidence="2">
    <location>
        <begin position="314"/>
        <end position="403"/>
    </location>
</feature>
<dbReference type="PANTHER" id="PTHR40465">
    <property type="entry name" value="CHROMOSOME 1, WHOLE GENOME SHOTGUN SEQUENCE"/>
    <property type="match status" value="1"/>
</dbReference>
<feature type="transmembrane region" description="Helical" evidence="3">
    <location>
        <begin position="935"/>
        <end position="955"/>
    </location>
</feature>
<keyword evidence="3" id="KW-0812">Transmembrane</keyword>
<feature type="region of interest" description="Disordered" evidence="2">
    <location>
        <begin position="509"/>
        <end position="582"/>
    </location>
</feature>
<reference evidence="5 6" key="1">
    <citation type="submission" date="2024-02" db="EMBL/GenBank/DDBJ databases">
        <title>A draft genome for the cacao thread blight pathogen Marasmius crinis-equi.</title>
        <authorList>
            <person name="Cohen S.P."/>
            <person name="Baruah I.K."/>
            <person name="Amoako-Attah I."/>
            <person name="Bukari Y."/>
            <person name="Meinhardt L.W."/>
            <person name="Bailey B.A."/>
        </authorList>
    </citation>
    <scope>NUCLEOTIDE SEQUENCE [LARGE SCALE GENOMIC DNA]</scope>
    <source>
        <strain evidence="5 6">GH-76</strain>
    </source>
</reference>
<feature type="transmembrane region" description="Helical" evidence="3">
    <location>
        <begin position="901"/>
        <end position="929"/>
    </location>
</feature>
<sequence>MNSRPFPAQRSHPTELDRLRAENAALRKHQKQMQDDLTLWNGTAMKWQNENVTLYNEYSRIEKEKKDYQTALLKQSNFEHDRLLALHQREIKMAKLEEDNTGLFQDNTRLVAELMTLKNNLASRPDTQVALQLSSIEGINRALVEDNTKLHQYNEKLKATIQSSRTEKIFNELSISHQYAMKQNLAYLTKLQKTTAELDILKQHYHHVVSQVLALEQKGVIRLSKPTPLQAVHYAPPARPIQPAPPASTAPPFVPQQQPVHPAQSSHPATQTQPVHFHPQHSYPQSQSQSHHVALPQMTPFSQSPPQIIIPVSKQTPQATQHASSLPFAQTPSAHATNSIPASISLPNVPPTQSSRTSVPITNSQNCTSSLQNLSLSSPLPPAAPPAVFSPDLEAAGPSAEGSKSYSSLATALIEDPPQVLTATLEQVRPEGRPEGGPPAQAPPTPPRSFKSMSPEESIAGRSSIKRSPSPERSPADVMHHLYDLPRKRARLSEETVNEADYTEGIVIDASDEADDRGASSPAVATSEHQDAREPTEELEAAEEAFGGQEQLDDQMQVDVQGGSAEESGDDESEDELKLERDPTTGLYREEDVITYLFVEDDNEEGVLHCPFCQNKQKETKIEAKPFVNASTADLIQHYKERHLFALEKSRRSRSARFQATTAMSTLMSTLSTTVNGTLSTSSNDNVYDKTSSVVLLDGILQSFTIGLVAGQAVKYWADYRDDSKQKRLFVASLVLLSFLQTFVEDYKVWMIMICHQKWTRSALAWSDLFINGCICSLCQSFFIRRCWKMTGRRSVVLYPLSFLAFVIMILAILMVVDVGLTFSNKESPEEVRPYDSIQLAARFDSESQRCNQQLRRVVGSMQTDFIVWTSLSLFLDSFVACILVVTLWKSRAGTSAADNVVRQVISITFQSAVLPAISMIVAVTLHSYASKGNLALLFFFLTGKLYTFGVLRTLNSRDKLRKCMKSGPHDLGRLSLSPNAQLDTWDWHTSTVQQLAPAPKTPNPLEPVPDADDYTLCASPWESVATAQIVSGITTDVQFTSPRLDASERGVPRNRISSRQ</sequence>
<dbReference type="PANTHER" id="PTHR40465:SF1">
    <property type="entry name" value="DUF6534 DOMAIN-CONTAINING PROTEIN"/>
    <property type="match status" value="1"/>
</dbReference>
<dbReference type="EMBL" id="JBAHYK010000040">
    <property type="protein sequence ID" value="KAL0580087.1"/>
    <property type="molecule type" value="Genomic_DNA"/>
</dbReference>
<feature type="compositionally biased region" description="Low complexity" evidence="2">
    <location>
        <begin position="280"/>
        <end position="292"/>
    </location>
</feature>
<proteinExistence type="predicted"/>
<comment type="caution">
    <text evidence="5">The sequence shown here is derived from an EMBL/GenBank/DDBJ whole genome shotgun (WGS) entry which is preliminary data.</text>
</comment>
<feature type="transmembrane region" description="Helical" evidence="3">
    <location>
        <begin position="764"/>
        <end position="784"/>
    </location>
</feature>
<feature type="transmembrane region" description="Helical" evidence="3">
    <location>
        <begin position="796"/>
        <end position="817"/>
    </location>
</feature>
<evidence type="ECO:0000256" key="3">
    <source>
        <dbReference type="SAM" id="Phobius"/>
    </source>
</evidence>
<feature type="compositionally biased region" description="Low complexity" evidence="2">
    <location>
        <begin position="255"/>
        <end position="268"/>
    </location>
</feature>
<keyword evidence="1" id="KW-0175">Coiled coil</keyword>
<evidence type="ECO:0000256" key="1">
    <source>
        <dbReference type="SAM" id="Coils"/>
    </source>
</evidence>
<feature type="region of interest" description="Disordered" evidence="2">
    <location>
        <begin position="235"/>
        <end position="292"/>
    </location>
</feature>
<protein>
    <recommendedName>
        <fullName evidence="4">DUF6534 domain-containing protein</fullName>
    </recommendedName>
</protein>
<evidence type="ECO:0000313" key="6">
    <source>
        <dbReference type="Proteomes" id="UP001465976"/>
    </source>
</evidence>
<feature type="compositionally biased region" description="Pro residues" evidence="2">
    <location>
        <begin position="237"/>
        <end position="254"/>
    </location>
</feature>